<accession>A0A5S9PQC6</accession>
<gene>
    <name evidence="2" type="ORF">OPDIPICF_01060</name>
</gene>
<dbReference type="PROSITE" id="PS50043">
    <property type="entry name" value="HTH_LUXR_2"/>
    <property type="match status" value="1"/>
</dbReference>
<proteinExistence type="predicted"/>
<organism evidence="2 3">
    <name type="scientific">BD1-7 clade bacterium</name>
    <dbReference type="NCBI Taxonomy" id="2029982"/>
    <lineage>
        <taxon>Bacteria</taxon>
        <taxon>Pseudomonadati</taxon>
        <taxon>Pseudomonadota</taxon>
        <taxon>Gammaproteobacteria</taxon>
        <taxon>Cellvibrionales</taxon>
        <taxon>Spongiibacteraceae</taxon>
        <taxon>BD1-7 clade</taxon>
    </lineage>
</organism>
<dbReference type="Proteomes" id="UP000441399">
    <property type="component" value="Unassembled WGS sequence"/>
</dbReference>
<dbReference type="InterPro" id="IPR029058">
    <property type="entry name" value="AB_hydrolase_fold"/>
</dbReference>
<evidence type="ECO:0000259" key="1">
    <source>
        <dbReference type="PROSITE" id="PS50043"/>
    </source>
</evidence>
<keyword evidence="3" id="KW-1185">Reference proteome</keyword>
<dbReference type="Pfam" id="PF12697">
    <property type="entry name" value="Abhydrolase_6"/>
    <property type="match status" value="1"/>
</dbReference>
<dbReference type="Gene3D" id="3.40.50.1820">
    <property type="entry name" value="alpha/beta hydrolase"/>
    <property type="match status" value="1"/>
</dbReference>
<dbReference type="InterPro" id="IPR036388">
    <property type="entry name" value="WH-like_DNA-bd_sf"/>
</dbReference>
<dbReference type="AlphaFoldDB" id="A0A5S9PQC6"/>
<dbReference type="PANTHER" id="PTHR45763:SF46">
    <property type="entry name" value="AB HYDROLASE-1 DOMAIN-CONTAINING PROTEIN"/>
    <property type="match status" value="1"/>
</dbReference>
<reference evidence="2 3" key="1">
    <citation type="submission" date="2019-11" db="EMBL/GenBank/DDBJ databases">
        <authorList>
            <person name="Holert J."/>
        </authorList>
    </citation>
    <scope>NUCLEOTIDE SEQUENCE [LARGE SCALE GENOMIC DNA]</scope>
    <source>
        <strain evidence="2">SB11_3</strain>
    </source>
</reference>
<dbReference type="Pfam" id="PF00196">
    <property type="entry name" value="GerE"/>
    <property type="match status" value="1"/>
</dbReference>
<dbReference type="Gene3D" id="1.10.10.10">
    <property type="entry name" value="Winged helix-like DNA-binding domain superfamily/Winged helix DNA-binding domain"/>
    <property type="match status" value="1"/>
</dbReference>
<evidence type="ECO:0000313" key="2">
    <source>
        <dbReference type="EMBL" id="CAA0106432.1"/>
    </source>
</evidence>
<dbReference type="SUPFAM" id="SSF46894">
    <property type="entry name" value="C-terminal effector domain of the bipartite response regulators"/>
    <property type="match status" value="1"/>
</dbReference>
<dbReference type="InterPro" id="IPR000792">
    <property type="entry name" value="Tscrpt_reg_LuxR_C"/>
</dbReference>
<dbReference type="SMART" id="SM00421">
    <property type="entry name" value="HTH_LUXR"/>
    <property type="match status" value="1"/>
</dbReference>
<evidence type="ECO:0000313" key="3">
    <source>
        <dbReference type="Proteomes" id="UP000441399"/>
    </source>
</evidence>
<dbReference type="EMBL" id="CACSIO010000012">
    <property type="protein sequence ID" value="CAA0106432.1"/>
    <property type="molecule type" value="Genomic_DNA"/>
</dbReference>
<dbReference type="OrthoDB" id="5560285at2"/>
<name>A0A5S9PQC6_9GAMM</name>
<dbReference type="CDD" id="cd06170">
    <property type="entry name" value="LuxR_C_like"/>
    <property type="match status" value="1"/>
</dbReference>
<dbReference type="SUPFAM" id="SSF53474">
    <property type="entry name" value="alpha/beta-Hydrolases"/>
    <property type="match status" value="1"/>
</dbReference>
<feature type="domain" description="HTH luxR-type" evidence="1">
    <location>
        <begin position="197"/>
        <end position="262"/>
    </location>
</feature>
<sequence length="563" mass="62496">MLKSSDKLVELIYRSAVDEGVFLDLCEGLAALSDANISDDEKSQHEVSLLGHFNHSAMIAERVSQLTSDKLIAEKILDQVSTAIFVLDAKARVLFHNLPATRVLETDSRISIADEKISLTEPEQQVALLSALQSWDGPASSEDEAMLLGRSDANAQIMVLSPAEDAHRFLHEQLPGTATGVLFIAGHASSNRQQQQRLQQLYQLTPSEADITLRLAQGLSVEEIAEARSSKPATIRSYIKSIFQKTKTRRQAELVALILRAPLHVALTGKNAAIDGQDVVIAARHDRQVMLRSYGPENGLPVIWCHASLSCRFERPRNIDFLFKNKLRLLVLDRAGYGETSGPPYDSLNAFVDDVQDVVNHFQLSSFRLVGMLAGAGYALACAAHLADKVDEVLLLDPFAPGIEEHKIPGAPLYYRTVPRVARRFPTLTKKVMQIAAHEFSTDWRSAYNHVLRLFNEQDRRVLDQDAVKDQAITQATEAMRQGADALANDIILAHQAWPFELTDIQARCWIATGNGDPVVEAFARQLYEGIERSELILRSGEGFAAMLYETTEHVFRDAGWIK</sequence>
<dbReference type="PANTHER" id="PTHR45763">
    <property type="entry name" value="HYDROLASE, ALPHA/BETA FOLD FAMILY PROTEIN, EXPRESSED-RELATED"/>
    <property type="match status" value="1"/>
</dbReference>
<dbReference type="InterPro" id="IPR016032">
    <property type="entry name" value="Sig_transdc_resp-reg_C-effctor"/>
</dbReference>
<dbReference type="GO" id="GO:0006355">
    <property type="term" value="P:regulation of DNA-templated transcription"/>
    <property type="evidence" value="ECO:0007669"/>
    <property type="project" value="InterPro"/>
</dbReference>
<dbReference type="InterPro" id="IPR000073">
    <property type="entry name" value="AB_hydrolase_1"/>
</dbReference>
<dbReference type="GO" id="GO:0003677">
    <property type="term" value="F:DNA binding"/>
    <property type="evidence" value="ECO:0007669"/>
    <property type="project" value="InterPro"/>
</dbReference>
<protein>
    <recommendedName>
        <fullName evidence="1">HTH luxR-type domain-containing protein</fullName>
    </recommendedName>
</protein>